<feature type="domain" description="Integrase core" evidence="1">
    <location>
        <begin position="34"/>
        <end position="142"/>
    </location>
</feature>
<evidence type="ECO:0000313" key="2">
    <source>
        <dbReference type="EMBL" id="CAG9820694.1"/>
    </source>
</evidence>
<dbReference type="InterPro" id="IPR058913">
    <property type="entry name" value="Integrase_dom_put"/>
</dbReference>
<name>A0A9N9SHU7_PHACE</name>
<evidence type="ECO:0000259" key="1">
    <source>
        <dbReference type="Pfam" id="PF24764"/>
    </source>
</evidence>
<dbReference type="OrthoDB" id="6767432at2759"/>
<accession>A0A9N9SHU7</accession>
<protein>
    <recommendedName>
        <fullName evidence="1">Integrase core domain-containing protein</fullName>
    </recommendedName>
</protein>
<dbReference type="EMBL" id="OU896710">
    <property type="protein sequence ID" value="CAG9820694.1"/>
    <property type="molecule type" value="Genomic_DNA"/>
</dbReference>
<reference evidence="2" key="2">
    <citation type="submission" date="2022-10" db="EMBL/GenBank/DDBJ databases">
        <authorList>
            <consortium name="ENA_rothamsted_submissions"/>
            <consortium name="culmorum"/>
            <person name="King R."/>
        </authorList>
    </citation>
    <scope>NUCLEOTIDE SEQUENCE</scope>
</reference>
<dbReference type="PANTHER" id="PTHR46791:SF5">
    <property type="entry name" value="CLR5 DOMAIN-CONTAINING PROTEIN-RELATED"/>
    <property type="match status" value="1"/>
</dbReference>
<proteinExistence type="predicted"/>
<keyword evidence="3" id="KW-1185">Reference proteome</keyword>
<sequence>MKPRVYSICSRMEWENLACLTDCEEILELKIFLLAQYIIDRRGTNRSSYITGRSVHNQRIERLWSEVNRVVTKHFKELFIAMEDENILSELDEIDLFFLRYVFLPRIQNCLEQFVDQWNNHNLSTMRGYSPLQLWQLGMIDNGFDVDMNDDPQYDTNPMDYGVDINDPITGIITQNKISIPLPHPDVMVLEQELRRIVPNPLSEDGRYGINQYLSVQHFLRASLSVSGD</sequence>
<dbReference type="Proteomes" id="UP001153737">
    <property type="component" value="Chromosome 4"/>
</dbReference>
<gene>
    <name evidence="2" type="ORF">PHAECO_LOCUS8787</name>
</gene>
<organism evidence="2 3">
    <name type="scientific">Phaedon cochleariae</name>
    <name type="common">Mustard beetle</name>
    <dbReference type="NCBI Taxonomy" id="80249"/>
    <lineage>
        <taxon>Eukaryota</taxon>
        <taxon>Metazoa</taxon>
        <taxon>Ecdysozoa</taxon>
        <taxon>Arthropoda</taxon>
        <taxon>Hexapoda</taxon>
        <taxon>Insecta</taxon>
        <taxon>Pterygota</taxon>
        <taxon>Neoptera</taxon>
        <taxon>Endopterygota</taxon>
        <taxon>Coleoptera</taxon>
        <taxon>Polyphaga</taxon>
        <taxon>Cucujiformia</taxon>
        <taxon>Chrysomeloidea</taxon>
        <taxon>Chrysomelidae</taxon>
        <taxon>Chrysomelinae</taxon>
        <taxon>Chrysomelini</taxon>
        <taxon>Phaedon</taxon>
    </lineage>
</organism>
<dbReference type="AlphaFoldDB" id="A0A9N9SHU7"/>
<dbReference type="PANTHER" id="PTHR46791">
    <property type="entry name" value="EXPRESSED PROTEIN"/>
    <property type="match status" value="1"/>
</dbReference>
<reference evidence="2" key="1">
    <citation type="submission" date="2022-01" db="EMBL/GenBank/DDBJ databases">
        <authorList>
            <person name="King R."/>
        </authorList>
    </citation>
    <scope>NUCLEOTIDE SEQUENCE</scope>
</reference>
<evidence type="ECO:0000313" key="3">
    <source>
        <dbReference type="Proteomes" id="UP001153737"/>
    </source>
</evidence>
<dbReference type="Pfam" id="PF24764">
    <property type="entry name" value="rva_4"/>
    <property type="match status" value="1"/>
</dbReference>